<evidence type="ECO:0000256" key="2">
    <source>
        <dbReference type="ARBA" id="ARBA00022777"/>
    </source>
</evidence>
<dbReference type="EMBL" id="JAQZAO010000010">
    <property type="protein sequence ID" value="MDD7967944.1"/>
    <property type="molecule type" value="Genomic_DNA"/>
</dbReference>
<feature type="domain" description="Carbohydrate kinase PfkB" evidence="3">
    <location>
        <begin position="56"/>
        <end position="311"/>
    </location>
</feature>
<gene>
    <name evidence="4" type="ORF">PGB27_21590</name>
</gene>
<dbReference type="PANTHER" id="PTHR10584">
    <property type="entry name" value="SUGAR KINASE"/>
    <property type="match status" value="1"/>
</dbReference>
<keyword evidence="1" id="KW-0808">Transferase</keyword>
<dbReference type="PANTHER" id="PTHR10584:SF166">
    <property type="entry name" value="RIBOKINASE"/>
    <property type="match status" value="1"/>
</dbReference>
<accession>A0ABT5SYS5</accession>
<sequence>MTAVVPRDVLCVGDVVTDTAIELIRDDNTITYTDDDGPWLAMRSGAKLPFAGFRDFDAAGNAANAAVACTRLGLDAAIATDVGKDDTGQRIAARLLEHGVDTGLVHVHPDQQSNHHFVLRHGAERTILVKHHEFAYRWPDPDPPPRWVYFSSLSEHADAYQDEIARWLGAHPDVRLAFQPGTLQIRAGVAPLRAVYARSEVVIMNREEAVTVTGGDHADVHDLLARLHALGPSKVVVTDGPDGAYAADGEEHLWMPTYPDPGPPVERTGAGDAFASTLVAALVRGETFRTALRWAPVNAMSVVQRVGGQAGLLPRAQLEALLDRAPEGYGPVPYARP</sequence>
<keyword evidence="2 4" id="KW-0418">Kinase</keyword>
<keyword evidence="5" id="KW-1185">Reference proteome</keyword>
<evidence type="ECO:0000313" key="4">
    <source>
        <dbReference type="EMBL" id="MDD7967944.1"/>
    </source>
</evidence>
<dbReference type="Pfam" id="PF00294">
    <property type="entry name" value="PfkB"/>
    <property type="match status" value="1"/>
</dbReference>
<reference evidence="4 5" key="1">
    <citation type="submission" date="2023-02" db="EMBL/GenBank/DDBJ databases">
        <title>Genome sequencing required for Actinomycetospora new species description.</title>
        <authorList>
            <person name="Saimee Y."/>
            <person name="Duangmal K."/>
        </authorList>
    </citation>
    <scope>NUCLEOTIDE SEQUENCE [LARGE SCALE GENOMIC DNA]</scope>
    <source>
        <strain evidence="4 5">DW7H6</strain>
    </source>
</reference>
<dbReference type="InterPro" id="IPR029056">
    <property type="entry name" value="Ribokinase-like"/>
</dbReference>
<proteinExistence type="predicted"/>
<dbReference type="RefSeq" id="WP_274202477.1">
    <property type="nucleotide sequence ID" value="NZ_JAQZAO010000010.1"/>
</dbReference>
<organism evidence="4 5">
    <name type="scientific">Actinomycetospora lemnae</name>
    <dbReference type="NCBI Taxonomy" id="3019891"/>
    <lineage>
        <taxon>Bacteria</taxon>
        <taxon>Bacillati</taxon>
        <taxon>Actinomycetota</taxon>
        <taxon>Actinomycetes</taxon>
        <taxon>Pseudonocardiales</taxon>
        <taxon>Pseudonocardiaceae</taxon>
        <taxon>Actinomycetospora</taxon>
    </lineage>
</organism>
<dbReference type="Proteomes" id="UP001300763">
    <property type="component" value="Unassembled WGS sequence"/>
</dbReference>
<dbReference type="Gene3D" id="3.40.1190.20">
    <property type="match status" value="1"/>
</dbReference>
<comment type="caution">
    <text evidence="4">The sequence shown here is derived from an EMBL/GenBank/DDBJ whole genome shotgun (WGS) entry which is preliminary data.</text>
</comment>
<name>A0ABT5SYS5_9PSEU</name>
<dbReference type="SUPFAM" id="SSF53613">
    <property type="entry name" value="Ribokinase-like"/>
    <property type="match status" value="1"/>
</dbReference>
<protein>
    <submittedName>
        <fullName evidence="4">Carbohydrate kinase family protein</fullName>
    </submittedName>
</protein>
<evidence type="ECO:0000256" key="1">
    <source>
        <dbReference type="ARBA" id="ARBA00022679"/>
    </source>
</evidence>
<evidence type="ECO:0000259" key="3">
    <source>
        <dbReference type="Pfam" id="PF00294"/>
    </source>
</evidence>
<evidence type="ECO:0000313" key="5">
    <source>
        <dbReference type="Proteomes" id="UP001300763"/>
    </source>
</evidence>
<dbReference type="GO" id="GO:0016301">
    <property type="term" value="F:kinase activity"/>
    <property type="evidence" value="ECO:0007669"/>
    <property type="project" value="UniProtKB-KW"/>
</dbReference>
<dbReference type="InterPro" id="IPR011611">
    <property type="entry name" value="PfkB_dom"/>
</dbReference>